<dbReference type="PANTHER" id="PTHR45138:SF9">
    <property type="entry name" value="DIGUANYLATE CYCLASE DGCM-RELATED"/>
    <property type="match status" value="1"/>
</dbReference>
<sequence>MQRFQSRITVSQGPWKGIRKQRVLVLKAVIKKVLAVVFSGMTMSEIFDLFLPTRQSAFVQRRRSLLILSRVRLVALTFAVLTPLWIPVDLVIFETTLAMYLAALRVMASIAFVLLALSFRGSDSVAVARWGLVWLLTIPTVFFLISHPLLAQFAINDPAQQVIAAGYAFLPFVMVAGLSVFPITALEGALLGLPLVVAYFLTGVLGYQLLPFASHLGAQWLLLLLAMVATLSGMSQLHFMSQLVDQSSHDGLTRAYNRRVGEEMLVQQFVTAARSKIPLSLAFVDLDNFKSINDKYGHEEGDNALRIASASLRKVLRRGDILIRWGGEEFIAVMPNTDPAGAAIAIARLRSAGLGIRPDGRPLTASIGVAERLTDGIESWNELVERADHRMYAAKQSGKDRVIGCGDLVLGETVSQALA</sequence>
<accession>Q2W3L9</accession>
<feature type="transmembrane region" description="Helical" evidence="3">
    <location>
        <begin position="98"/>
        <end position="119"/>
    </location>
</feature>
<keyword evidence="3" id="KW-0472">Membrane</keyword>
<dbReference type="SMART" id="SM00267">
    <property type="entry name" value="GGDEF"/>
    <property type="match status" value="1"/>
</dbReference>
<dbReference type="STRING" id="342108.amb2752"/>
<dbReference type="FunFam" id="3.30.70.270:FF:000001">
    <property type="entry name" value="Diguanylate cyclase domain protein"/>
    <property type="match status" value="1"/>
</dbReference>
<dbReference type="Pfam" id="PF00990">
    <property type="entry name" value="GGDEF"/>
    <property type="match status" value="1"/>
</dbReference>
<dbReference type="InterPro" id="IPR043128">
    <property type="entry name" value="Rev_trsase/Diguanyl_cyclase"/>
</dbReference>
<dbReference type="CDD" id="cd01949">
    <property type="entry name" value="GGDEF"/>
    <property type="match status" value="1"/>
</dbReference>
<keyword evidence="6" id="KW-1185">Reference proteome</keyword>
<feature type="transmembrane region" description="Helical" evidence="3">
    <location>
        <begin position="65"/>
        <end position="86"/>
    </location>
</feature>
<dbReference type="EMBL" id="AP007255">
    <property type="protein sequence ID" value="BAE51556.1"/>
    <property type="molecule type" value="Genomic_DNA"/>
</dbReference>
<evidence type="ECO:0000313" key="5">
    <source>
        <dbReference type="EMBL" id="BAE51556.1"/>
    </source>
</evidence>
<feature type="transmembrane region" description="Helical" evidence="3">
    <location>
        <begin position="216"/>
        <end position="234"/>
    </location>
</feature>
<evidence type="ECO:0000313" key="6">
    <source>
        <dbReference type="Proteomes" id="UP000007058"/>
    </source>
</evidence>
<name>Q2W3L9_PARM1</name>
<dbReference type="KEGG" id="mag:amb2752"/>
<keyword evidence="3" id="KW-0812">Transmembrane</keyword>
<reference evidence="5 6" key="1">
    <citation type="journal article" date="2005" name="DNA Res.">
        <title>Complete genome sequence of the facultative anaerobic magnetotactic bacterium Magnetospirillum sp. strain AMB-1.</title>
        <authorList>
            <person name="Matsunaga T."/>
            <person name="Okamura Y."/>
            <person name="Fukuda Y."/>
            <person name="Wahyudi A.T."/>
            <person name="Murase Y."/>
            <person name="Takeyama H."/>
        </authorList>
    </citation>
    <scope>NUCLEOTIDE SEQUENCE [LARGE SCALE GENOMIC DNA]</scope>
    <source>
        <strain evidence="6">ATCC 700264 / AMB-1</strain>
    </source>
</reference>
<evidence type="ECO:0000256" key="2">
    <source>
        <dbReference type="ARBA" id="ARBA00034247"/>
    </source>
</evidence>
<dbReference type="AlphaFoldDB" id="Q2W3L9"/>
<dbReference type="Gene3D" id="3.30.70.270">
    <property type="match status" value="1"/>
</dbReference>
<organism evidence="5 6">
    <name type="scientific">Paramagnetospirillum magneticum (strain ATCC 700264 / AMB-1)</name>
    <name type="common">Magnetospirillum magneticum</name>
    <dbReference type="NCBI Taxonomy" id="342108"/>
    <lineage>
        <taxon>Bacteria</taxon>
        <taxon>Pseudomonadati</taxon>
        <taxon>Pseudomonadota</taxon>
        <taxon>Alphaproteobacteria</taxon>
        <taxon>Rhodospirillales</taxon>
        <taxon>Magnetospirillaceae</taxon>
        <taxon>Paramagnetospirillum</taxon>
    </lineage>
</organism>
<evidence type="ECO:0000256" key="1">
    <source>
        <dbReference type="ARBA" id="ARBA00012528"/>
    </source>
</evidence>
<comment type="catalytic activity">
    <reaction evidence="2">
        <text>2 GTP = 3',3'-c-di-GMP + 2 diphosphate</text>
        <dbReference type="Rhea" id="RHEA:24898"/>
        <dbReference type="ChEBI" id="CHEBI:33019"/>
        <dbReference type="ChEBI" id="CHEBI:37565"/>
        <dbReference type="ChEBI" id="CHEBI:58805"/>
        <dbReference type="EC" id="2.7.7.65"/>
    </reaction>
</comment>
<dbReference type="HOGENOM" id="CLU_000445_11_1_5"/>
<dbReference type="SUPFAM" id="SSF55073">
    <property type="entry name" value="Nucleotide cyclase"/>
    <property type="match status" value="1"/>
</dbReference>
<dbReference type="GO" id="GO:0052621">
    <property type="term" value="F:diguanylate cyclase activity"/>
    <property type="evidence" value="ECO:0007669"/>
    <property type="project" value="UniProtKB-EC"/>
</dbReference>
<dbReference type="InterPro" id="IPR000160">
    <property type="entry name" value="GGDEF_dom"/>
</dbReference>
<dbReference type="Proteomes" id="UP000007058">
    <property type="component" value="Chromosome"/>
</dbReference>
<feature type="transmembrane region" description="Helical" evidence="3">
    <location>
        <begin position="162"/>
        <end position="181"/>
    </location>
</feature>
<keyword evidence="3" id="KW-1133">Transmembrane helix</keyword>
<feature type="transmembrane region" description="Helical" evidence="3">
    <location>
        <begin position="188"/>
        <end position="210"/>
    </location>
</feature>
<feature type="domain" description="GGDEF" evidence="4">
    <location>
        <begin position="277"/>
        <end position="407"/>
    </location>
</feature>
<dbReference type="NCBIfam" id="TIGR00254">
    <property type="entry name" value="GGDEF"/>
    <property type="match status" value="1"/>
</dbReference>
<feature type="transmembrane region" description="Helical" evidence="3">
    <location>
        <begin position="131"/>
        <end position="150"/>
    </location>
</feature>
<dbReference type="PROSITE" id="PS50887">
    <property type="entry name" value="GGDEF"/>
    <property type="match status" value="1"/>
</dbReference>
<proteinExistence type="predicted"/>
<gene>
    <name evidence="5" type="ordered locus">amb2752</name>
</gene>
<protein>
    <recommendedName>
        <fullName evidence="1">diguanylate cyclase</fullName>
        <ecNumber evidence="1">2.7.7.65</ecNumber>
    </recommendedName>
</protein>
<dbReference type="InterPro" id="IPR050469">
    <property type="entry name" value="Diguanylate_Cyclase"/>
</dbReference>
<dbReference type="PANTHER" id="PTHR45138">
    <property type="entry name" value="REGULATORY COMPONENTS OF SENSORY TRANSDUCTION SYSTEM"/>
    <property type="match status" value="1"/>
</dbReference>
<dbReference type="InterPro" id="IPR029787">
    <property type="entry name" value="Nucleotide_cyclase"/>
</dbReference>
<evidence type="ECO:0000259" key="4">
    <source>
        <dbReference type="PROSITE" id="PS50887"/>
    </source>
</evidence>
<evidence type="ECO:0000256" key="3">
    <source>
        <dbReference type="SAM" id="Phobius"/>
    </source>
</evidence>
<dbReference type="EC" id="2.7.7.65" evidence="1"/>